<sequence length="413" mass="45677">MKKIILILTAFLSIAVSKSMAEVTVNDTILVLKNVNVLDVAKGKFIKRKSLTIMDGKIAAIGNSFKTDQPIKTIDFKGAFLMPGLIDVHVHVTSNFKNNIENTYSHLNYFLKHGITSVRDAGGDGDALLKASTAINAGEKSGPDVYYSSFMAGDWYYNRGQNIRKEPYTAWQQRLMPGDDLDKAMIWAKSVGVTGVKLYHSFDAQFLPLVTSAAKRNGLKVWGHTMLYPASPVDVVKSGMEVLSHVSMLETLRKPDTLFNRRTTTNTYRDSVVAGIDITEFCNEMKKHNAILDATLCVSVDRDPWVLKLLKRVHQQGVKIATGTDQIVDLKSPYPRLLDELNYFVNDCGFTNAEAIRSATLIAAEVIGQEKNIGSVEIGKRANLIVLKENPLKDIAALKDIEVVIKAGKLQTN</sequence>
<gene>
    <name evidence="3" type="ORF">SAMN06297358_2043</name>
</gene>
<organism evidence="3 4">
    <name type="scientific">Pedobacter xixiisoli</name>
    <dbReference type="NCBI Taxonomy" id="1476464"/>
    <lineage>
        <taxon>Bacteria</taxon>
        <taxon>Pseudomonadati</taxon>
        <taxon>Bacteroidota</taxon>
        <taxon>Sphingobacteriia</taxon>
        <taxon>Sphingobacteriales</taxon>
        <taxon>Sphingobacteriaceae</taxon>
        <taxon>Pedobacter</taxon>
    </lineage>
</organism>
<evidence type="ECO:0000313" key="3">
    <source>
        <dbReference type="EMBL" id="SOD15070.1"/>
    </source>
</evidence>
<accession>A0A285ZZJ7</accession>
<feature type="domain" description="Amidohydrolase-related" evidence="2">
    <location>
        <begin position="80"/>
        <end position="409"/>
    </location>
</feature>
<dbReference type="SUPFAM" id="SSF51556">
    <property type="entry name" value="Metallo-dependent hydrolases"/>
    <property type="match status" value="1"/>
</dbReference>
<dbReference type="Gene3D" id="3.40.50.10910">
    <property type="entry name" value="Amidohydrolase"/>
    <property type="match status" value="1"/>
</dbReference>
<dbReference type="EMBL" id="OCMT01000002">
    <property type="protein sequence ID" value="SOD15070.1"/>
    <property type="molecule type" value="Genomic_DNA"/>
</dbReference>
<dbReference type="PANTHER" id="PTHR43135">
    <property type="entry name" value="ALPHA-D-RIBOSE 1-METHYLPHOSPHONATE 5-TRIPHOSPHATE DIPHOSPHATASE"/>
    <property type="match status" value="1"/>
</dbReference>
<dbReference type="AlphaFoldDB" id="A0A285ZZJ7"/>
<dbReference type="InterPro" id="IPR032466">
    <property type="entry name" value="Metal_Hydrolase"/>
</dbReference>
<dbReference type="SUPFAM" id="SSF51338">
    <property type="entry name" value="Composite domain of metallo-dependent hydrolases"/>
    <property type="match status" value="1"/>
</dbReference>
<dbReference type="PANTHER" id="PTHR43135:SF3">
    <property type="entry name" value="ALPHA-D-RIBOSE 1-METHYLPHOSPHONATE 5-TRIPHOSPHATE DIPHOSPHATASE"/>
    <property type="match status" value="1"/>
</dbReference>
<evidence type="ECO:0000259" key="2">
    <source>
        <dbReference type="Pfam" id="PF01979"/>
    </source>
</evidence>
<dbReference type="InterPro" id="IPR006680">
    <property type="entry name" value="Amidohydro-rel"/>
</dbReference>
<proteinExistence type="predicted"/>
<dbReference type="Proteomes" id="UP000219281">
    <property type="component" value="Unassembled WGS sequence"/>
</dbReference>
<dbReference type="Pfam" id="PF01979">
    <property type="entry name" value="Amidohydro_1"/>
    <property type="match status" value="1"/>
</dbReference>
<evidence type="ECO:0000256" key="1">
    <source>
        <dbReference type="SAM" id="SignalP"/>
    </source>
</evidence>
<evidence type="ECO:0000313" key="4">
    <source>
        <dbReference type="Proteomes" id="UP000219281"/>
    </source>
</evidence>
<feature type="chain" id="PRO_5012967672" evidence="1">
    <location>
        <begin position="22"/>
        <end position="413"/>
    </location>
</feature>
<dbReference type="OrthoDB" id="9797498at2"/>
<dbReference type="Gene3D" id="2.30.40.10">
    <property type="entry name" value="Urease, subunit C, domain 1"/>
    <property type="match status" value="1"/>
</dbReference>
<dbReference type="Gene3D" id="1.20.58.520">
    <property type="entry name" value="Amidohydrolase"/>
    <property type="match status" value="1"/>
</dbReference>
<keyword evidence="3" id="KW-0378">Hydrolase</keyword>
<keyword evidence="1" id="KW-0732">Signal</keyword>
<protein>
    <submittedName>
        <fullName evidence="3">Amidohydrolase family protein</fullName>
    </submittedName>
</protein>
<dbReference type="Gene3D" id="3.30.110.90">
    <property type="entry name" value="Amidohydrolase"/>
    <property type="match status" value="1"/>
</dbReference>
<keyword evidence="4" id="KW-1185">Reference proteome</keyword>
<dbReference type="InterPro" id="IPR051781">
    <property type="entry name" value="Metallo-dep_Hydrolase"/>
</dbReference>
<dbReference type="InterPro" id="IPR011059">
    <property type="entry name" value="Metal-dep_hydrolase_composite"/>
</dbReference>
<dbReference type="RefSeq" id="WP_097131524.1">
    <property type="nucleotide sequence ID" value="NZ_OCMT01000002.1"/>
</dbReference>
<reference evidence="4" key="1">
    <citation type="submission" date="2017-09" db="EMBL/GenBank/DDBJ databases">
        <authorList>
            <person name="Varghese N."/>
            <person name="Submissions S."/>
        </authorList>
    </citation>
    <scope>NUCLEOTIDE SEQUENCE [LARGE SCALE GENOMIC DNA]</scope>
    <source>
        <strain evidence="4">CGMCC 1.12803</strain>
    </source>
</reference>
<name>A0A285ZZJ7_9SPHI</name>
<feature type="signal peptide" evidence="1">
    <location>
        <begin position="1"/>
        <end position="21"/>
    </location>
</feature>
<dbReference type="GO" id="GO:0016810">
    <property type="term" value="F:hydrolase activity, acting on carbon-nitrogen (but not peptide) bonds"/>
    <property type="evidence" value="ECO:0007669"/>
    <property type="project" value="InterPro"/>
</dbReference>